<dbReference type="InterPro" id="IPR036388">
    <property type="entry name" value="WH-like_DNA-bd_sf"/>
</dbReference>
<evidence type="ECO:0000256" key="2">
    <source>
        <dbReference type="ARBA" id="ARBA00023125"/>
    </source>
</evidence>
<dbReference type="Pfam" id="PF00392">
    <property type="entry name" value="GntR"/>
    <property type="match status" value="1"/>
</dbReference>
<dbReference type="Proteomes" id="UP000245624">
    <property type="component" value="Unassembled WGS sequence"/>
</dbReference>
<dbReference type="GO" id="GO:0003700">
    <property type="term" value="F:DNA-binding transcription factor activity"/>
    <property type="evidence" value="ECO:0007669"/>
    <property type="project" value="InterPro"/>
</dbReference>
<evidence type="ECO:0000313" key="5">
    <source>
        <dbReference type="EMBL" id="PWU67680.1"/>
    </source>
</evidence>
<comment type="caution">
    <text evidence="5">The sequence shown here is derived from an EMBL/GenBank/DDBJ whole genome shotgun (WGS) entry which is preliminary data.</text>
</comment>
<reference evidence="5 6" key="1">
    <citation type="submission" date="2018-05" db="EMBL/GenBank/DDBJ databases">
        <title>Genomic analysis of Gracilibacillus dipsosauri DD1 reveals novel features of a salt-tolerant amylase.</title>
        <authorList>
            <person name="Deutch C.E."/>
            <person name="Yang S."/>
        </authorList>
    </citation>
    <scope>NUCLEOTIDE SEQUENCE [LARGE SCALE GENOMIC DNA]</scope>
    <source>
        <strain evidence="5 6">DD1</strain>
    </source>
</reference>
<dbReference type="PANTHER" id="PTHR38445:SF9">
    <property type="entry name" value="HTH-TYPE TRANSCRIPTIONAL REPRESSOR YTRA"/>
    <property type="match status" value="1"/>
</dbReference>
<dbReference type="OrthoDB" id="9802328at2"/>
<keyword evidence="6" id="KW-1185">Reference proteome</keyword>
<keyword evidence="1" id="KW-0805">Transcription regulation</keyword>
<dbReference type="EMBL" id="QGTD01000013">
    <property type="protein sequence ID" value="PWU67680.1"/>
    <property type="molecule type" value="Genomic_DNA"/>
</dbReference>
<sequence length="232" mass="26329">MKGEELNMEHSGLLFKIDAHSPLPINVQIREQIKWLIGKGLLNSGDILPSTNQLADQLSINRNTIQGVYSQLKEEGLLLMQKGRGTQVAGEEEIERFKTQHSYFNFVEQTIKDAYESGFKIDDVLLAGFAYTQLFGEPQKQKTHYLFVECKISSCIFYLDELRRVASAEIDTIDVQESPKDRIMQSIRDADVIVTRSDLAERLKEFVDVTQKKIISVGSTNDVSLLLNMIRG</sequence>
<keyword evidence="3" id="KW-0804">Transcription</keyword>
<dbReference type="InterPro" id="IPR036390">
    <property type="entry name" value="WH_DNA-bd_sf"/>
</dbReference>
<dbReference type="AlphaFoldDB" id="A0A317KY64"/>
<dbReference type="InterPro" id="IPR000524">
    <property type="entry name" value="Tscrpt_reg_HTH_GntR"/>
</dbReference>
<dbReference type="SMART" id="SM00345">
    <property type="entry name" value="HTH_GNTR"/>
    <property type="match status" value="1"/>
</dbReference>
<evidence type="ECO:0000256" key="1">
    <source>
        <dbReference type="ARBA" id="ARBA00023015"/>
    </source>
</evidence>
<name>A0A317KY64_9BACI</name>
<evidence type="ECO:0000259" key="4">
    <source>
        <dbReference type="PROSITE" id="PS50949"/>
    </source>
</evidence>
<evidence type="ECO:0000313" key="6">
    <source>
        <dbReference type="Proteomes" id="UP000245624"/>
    </source>
</evidence>
<protein>
    <recommendedName>
        <fullName evidence="4">HTH gntR-type domain-containing protein</fullName>
    </recommendedName>
</protein>
<gene>
    <name evidence="5" type="ORF">DLJ74_14585</name>
</gene>
<evidence type="ECO:0000256" key="3">
    <source>
        <dbReference type="ARBA" id="ARBA00023163"/>
    </source>
</evidence>
<dbReference type="SUPFAM" id="SSF46785">
    <property type="entry name" value="Winged helix' DNA-binding domain"/>
    <property type="match status" value="1"/>
</dbReference>
<keyword evidence="2" id="KW-0238">DNA-binding</keyword>
<dbReference type="PROSITE" id="PS50949">
    <property type="entry name" value="HTH_GNTR"/>
    <property type="match status" value="1"/>
</dbReference>
<accession>A0A317KY64</accession>
<dbReference type="CDD" id="cd07377">
    <property type="entry name" value="WHTH_GntR"/>
    <property type="match status" value="1"/>
</dbReference>
<organism evidence="5 6">
    <name type="scientific">Gracilibacillus dipsosauri</name>
    <dbReference type="NCBI Taxonomy" id="178340"/>
    <lineage>
        <taxon>Bacteria</taxon>
        <taxon>Bacillati</taxon>
        <taxon>Bacillota</taxon>
        <taxon>Bacilli</taxon>
        <taxon>Bacillales</taxon>
        <taxon>Bacillaceae</taxon>
        <taxon>Gracilibacillus</taxon>
    </lineage>
</organism>
<dbReference type="GO" id="GO:0003677">
    <property type="term" value="F:DNA binding"/>
    <property type="evidence" value="ECO:0007669"/>
    <property type="project" value="UniProtKB-KW"/>
</dbReference>
<dbReference type="PRINTS" id="PR00035">
    <property type="entry name" value="HTHGNTR"/>
</dbReference>
<dbReference type="Gene3D" id="1.10.10.10">
    <property type="entry name" value="Winged helix-like DNA-binding domain superfamily/Winged helix DNA-binding domain"/>
    <property type="match status" value="1"/>
</dbReference>
<dbReference type="PANTHER" id="PTHR38445">
    <property type="entry name" value="HTH-TYPE TRANSCRIPTIONAL REPRESSOR YTRA"/>
    <property type="match status" value="1"/>
</dbReference>
<proteinExistence type="predicted"/>
<feature type="domain" description="HTH gntR-type" evidence="4">
    <location>
        <begin position="23"/>
        <end position="91"/>
    </location>
</feature>